<reference evidence="1" key="2">
    <citation type="submission" date="2021-02" db="EMBL/GenBank/DDBJ databases">
        <authorList>
            <person name="Kimball J.A."/>
            <person name="Haas M.W."/>
            <person name="Macchietto M."/>
            <person name="Kono T."/>
            <person name="Duquette J."/>
            <person name="Shao M."/>
        </authorList>
    </citation>
    <scope>NUCLEOTIDE SEQUENCE</scope>
    <source>
        <tissue evidence="1">Fresh leaf tissue</tissue>
    </source>
</reference>
<comment type="caution">
    <text evidence="1">The sequence shown here is derived from an EMBL/GenBank/DDBJ whole genome shotgun (WGS) entry which is preliminary data.</text>
</comment>
<dbReference type="EMBL" id="JAAALK010000287">
    <property type="protein sequence ID" value="KAG8060077.1"/>
    <property type="molecule type" value="Genomic_DNA"/>
</dbReference>
<protein>
    <submittedName>
        <fullName evidence="1">Uncharacterized protein</fullName>
    </submittedName>
</protein>
<keyword evidence="2" id="KW-1185">Reference proteome</keyword>
<organism evidence="1 2">
    <name type="scientific">Zizania palustris</name>
    <name type="common">Northern wild rice</name>
    <dbReference type="NCBI Taxonomy" id="103762"/>
    <lineage>
        <taxon>Eukaryota</taxon>
        <taxon>Viridiplantae</taxon>
        <taxon>Streptophyta</taxon>
        <taxon>Embryophyta</taxon>
        <taxon>Tracheophyta</taxon>
        <taxon>Spermatophyta</taxon>
        <taxon>Magnoliopsida</taxon>
        <taxon>Liliopsida</taxon>
        <taxon>Poales</taxon>
        <taxon>Poaceae</taxon>
        <taxon>BOP clade</taxon>
        <taxon>Oryzoideae</taxon>
        <taxon>Oryzeae</taxon>
        <taxon>Zizaniinae</taxon>
        <taxon>Zizania</taxon>
    </lineage>
</organism>
<evidence type="ECO:0000313" key="2">
    <source>
        <dbReference type="Proteomes" id="UP000729402"/>
    </source>
</evidence>
<sequence>MTKACCMQLSSHVSEFRDALDKRLVAKTNGELHACTCIRLPVPRLHHNSNHSICPDRRWLASGENDLTAGGGVLHYTYPVDQPHLGLGQIVN</sequence>
<gene>
    <name evidence="1" type="ORF">GUJ93_ZPchr0002g23172</name>
</gene>
<reference evidence="1" key="1">
    <citation type="journal article" date="2021" name="bioRxiv">
        <title>Whole Genome Assembly and Annotation of Northern Wild Rice, Zizania palustris L., Supports a Whole Genome Duplication in the Zizania Genus.</title>
        <authorList>
            <person name="Haas M."/>
            <person name="Kono T."/>
            <person name="Macchietto M."/>
            <person name="Millas R."/>
            <person name="McGilp L."/>
            <person name="Shao M."/>
            <person name="Duquette J."/>
            <person name="Hirsch C.N."/>
            <person name="Kimball J."/>
        </authorList>
    </citation>
    <scope>NUCLEOTIDE SEQUENCE</scope>
    <source>
        <tissue evidence="1">Fresh leaf tissue</tissue>
    </source>
</reference>
<evidence type="ECO:0000313" key="1">
    <source>
        <dbReference type="EMBL" id="KAG8060077.1"/>
    </source>
</evidence>
<dbReference type="AlphaFoldDB" id="A0A8J5V525"/>
<accession>A0A8J5V525</accession>
<proteinExistence type="predicted"/>
<name>A0A8J5V525_ZIZPA</name>
<dbReference type="Proteomes" id="UP000729402">
    <property type="component" value="Unassembled WGS sequence"/>
</dbReference>